<comment type="similarity">
    <text evidence="1">Belongs to the UPF0162 family.</text>
</comment>
<dbReference type="PANTHER" id="PTHR31350:SF21">
    <property type="entry name" value="F-BOX ONLY PROTEIN 21"/>
    <property type="match status" value="1"/>
</dbReference>
<gene>
    <name evidence="3" type="ORF">ACX27_16895</name>
</gene>
<feature type="domain" description="Protein SirB1 N-terminal" evidence="2">
    <location>
        <begin position="65"/>
        <end position="216"/>
    </location>
</feature>
<sequence>MSAKIAQSLFALASYLESQQNLLMNFSSARQYFYQEIQQPDEYINLAKAALYIAQEEYPNLDPEEYLNALDTMAQEVQERLPTPRYPLRLIQSLNQYLYDDLGFTGNSSNYYDPRNSFLNDVIDRRMGIPITLALVYLEIAHRIEFPMVGIGLPGHFLIRPDIPDMEIFVDAFNRGEVMFTEDCQERLTQMFQQPVNLKPEFLATVSNRQFLARMLTNLKYIYLKQQDLGKTLSAVERILLLFPTAMLEIRDRGLLYYQLGHYPQAVADLQNYLSKVPDAEDAVVIRRLLTELGKE</sequence>
<reference evidence="3 4" key="2">
    <citation type="journal article" date="2016" name="Genome Announc.">
        <title>Draft Genome Sequence of the N2-Fixing Cyanobacterium Nostoc piscinale CENA21, Isolated from the Brazilian Amazon Floodplain.</title>
        <authorList>
            <person name="Leao T."/>
            <person name="Guimaraes P.I."/>
            <person name="de Melo A.G."/>
            <person name="Ramos R.T."/>
            <person name="Leao P.N."/>
            <person name="Silva A."/>
            <person name="Fiore M.F."/>
            <person name="Schneider M.P."/>
        </authorList>
    </citation>
    <scope>NUCLEOTIDE SEQUENCE [LARGE SCALE GENOMIC DNA]</scope>
    <source>
        <strain evidence="3 4">CENA21</strain>
    </source>
</reference>
<proteinExistence type="inferred from homology"/>
<dbReference type="AlphaFoldDB" id="A0A0M3V721"/>
<name>A0A0M3V721_9NOSO</name>
<dbReference type="PATRIC" id="fig|224013.5.peg.4042"/>
<organism evidence="3 4">
    <name type="scientific">Nostoc piscinale CENA21</name>
    <dbReference type="NCBI Taxonomy" id="224013"/>
    <lineage>
        <taxon>Bacteria</taxon>
        <taxon>Bacillati</taxon>
        <taxon>Cyanobacteriota</taxon>
        <taxon>Cyanophyceae</taxon>
        <taxon>Nostocales</taxon>
        <taxon>Nostocaceae</taxon>
        <taxon>Nostoc</taxon>
    </lineage>
</organism>
<dbReference type="Gene3D" id="1.25.40.10">
    <property type="entry name" value="Tetratricopeptide repeat domain"/>
    <property type="match status" value="1"/>
</dbReference>
<evidence type="ECO:0000313" key="4">
    <source>
        <dbReference type="Proteomes" id="UP000062645"/>
    </source>
</evidence>
<dbReference type="OrthoDB" id="232498at2"/>
<dbReference type="Proteomes" id="UP000062645">
    <property type="component" value="Chromosome"/>
</dbReference>
<dbReference type="Pfam" id="PF13369">
    <property type="entry name" value="Transglut_core2"/>
    <property type="match status" value="1"/>
</dbReference>
<dbReference type="InterPro" id="IPR011990">
    <property type="entry name" value="TPR-like_helical_dom_sf"/>
</dbReference>
<dbReference type="PANTHER" id="PTHR31350">
    <property type="entry name" value="SI:DKEY-261L7.2"/>
    <property type="match status" value="1"/>
</dbReference>
<keyword evidence="4" id="KW-1185">Reference proteome</keyword>
<reference evidence="4" key="1">
    <citation type="submission" date="2015-07" db="EMBL/GenBank/DDBJ databases">
        <title>Genome Of Nitrogen-Fixing Cyanobacterium Nostoc piscinale CENA21 From Solimoes/Amazon River Floodplain Sediments And Comparative Genomics To Uncover Biosynthetic Natural Products Potential.</title>
        <authorList>
            <person name="Leao T.F."/>
            <person name="Leao P.N."/>
            <person name="Guimaraes P.I."/>
            <person name="de Melo A.G.C."/>
            <person name="Ramos R.T.J."/>
            <person name="Silva A."/>
            <person name="Fiore M.F."/>
            <person name="Schneider M.P.C."/>
        </authorList>
    </citation>
    <scope>NUCLEOTIDE SEQUENCE [LARGE SCALE GENOMIC DNA]</scope>
    <source>
        <strain evidence="4">CENA21</strain>
    </source>
</reference>
<dbReference type="EMBL" id="CP012036">
    <property type="protein sequence ID" value="ALF56427.1"/>
    <property type="molecule type" value="Genomic_DNA"/>
</dbReference>
<accession>A0A0M3V721</accession>
<evidence type="ECO:0000256" key="1">
    <source>
        <dbReference type="ARBA" id="ARBA00007100"/>
    </source>
</evidence>
<protein>
    <recommendedName>
        <fullName evidence="2">Protein SirB1 N-terminal domain-containing protein</fullName>
    </recommendedName>
</protein>
<dbReference type="KEGG" id="npz:ACX27_16895"/>
<dbReference type="Pfam" id="PF13371">
    <property type="entry name" value="TPR_9"/>
    <property type="match status" value="1"/>
</dbReference>
<evidence type="ECO:0000259" key="2">
    <source>
        <dbReference type="Pfam" id="PF13369"/>
    </source>
</evidence>
<evidence type="ECO:0000313" key="3">
    <source>
        <dbReference type="EMBL" id="ALF56427.1"/>
    </source>
</evidence>
<dbReference type="InterPro" id="IPR032698">
    <property type="entry name" value="SirB1_N"/>
</dbReference>
<dbReference type="SUPFAM" id="SSF48452">
    <property type="entry name" value="TPR-like"/>
    <property type="match status" value="1"/>
</dbReference>